<dbReference type="PROSITE" id="PS51375">
    <property type="entry name" value="PPR"/>
    <property type="match status" value="8"/>
</dbReference>
<dbReference type="Pfam" id="PF01535">
    <property type="entry name" value="PPR"/>
    <property type="match status" value="5"/>
</dbReference>
<feature type="repeat" description="PPR" evidence="2">
    <location>
        <begin position="205"/>
        <end position="240"/>
    </location>
</feature>
<dbReference type="InterPro" id="IPR011990">
    <property type="entry name" value="TPR-like_helical_dom_sf"/>
</dbReference>
<dbReference type="OrthoDB" id="185373at2759"/>
<evidence type="ECO:0000256" key="2">
    <source>
        <dbReference type="PROSITE-ProRule" id="PRU00708"/>
    </source>
</evidence>
<dbReference type="FunFam" id="1.25.40.10:FF:000158">
    <property type="entry name" value="pentatricopeptide repeat-containing protein At2g33680"/>
    <property type="match status" value="1"/>
</dbReference>
<dbReference type="Pfam" id="PF13041">
    <property type="entry name" value="PPR_2"/>
    <property type="match status" value="5"/>
</dbReference>
<feature type="repeat" description="PPR" evidence="2">
    <location>
        <begin position="615"/>
        <end position="650"/>
    </location>
</feature>
<keyword evidence="5" id="KW-1185">Reference proteome</keyword>
<dbReference type="EMBL" id="CM035424">
    <property type="protein sequence ID" value="KAH7352589.1"/>
    <property type="molecule type" value="Genomic_DNA"/>
</dbReference>
<dbReference type="GO" id="GO:0048731">
    <property type="term" value="P:system development"/>
    <property type="evidence" value="ECO:0007669"/>
    <property type="project" value="UniProtKB-ARBA"/>
</dbReference>
<comment type="caution">
    <text evidence="4">The sequence shown here is derived from an EMBL/GenBank/DDBJ whole genome shotgun (WGS) entry which is preliminary data.</text>
</comment>
<feature type="repeat" description="PPR" evidence="2">
    <location>
        <begin position="717"/>
        <end position="751"/>
    </location>
</feature>
<evidence type="ECO:0000256" key="3">
    <source>
        <dbReference type="SAM" id="SignalP"/>
    </source>
</evidence>
<accession>A0A8T2SL69</accession>
<dbReference type="FunFam" id="1.25.40.10:FF:000381">
    <property type="entry name" value="Pentatricopeptide repeat-containing protein"/>
    <property type="match status" value="1"/>
</dbReference>
<sequence length="852" mass="95844">MCLRCNLLCIIFLLLETMDRVDCSVNRASLEQIGSALCPITLYRLIQESARTRDLAVGRRLSCVTILGGLDSSSNFATSLIHLFAVCGEPAELHQIFWRLPEKNVFAWTALILAYTRLGQYTQALRLPCYMQAAGLEPDGYTFVAILKTCLCISNWTQGRLIHAHVTEVGLNADVHIANALVDMHARAGCVEDSLKIFHGIQKRDITSWNVLISGLFRCGYGLMAIEWFERLQKEKEVEPNVVTWNSIISGCANHGIHEVAFEMFMKMQKAGLVPDQITWNSLLHGFVEHHRGHETLQLFRQMQIEGIGPDSVTFLYLSKACSILSSLAHAKILHLQIIESGIYIPVMAKSSLIDMYAKCGSLNAAMEVFDSGLLKNDLISWNTIISSYLHHGFYEESFYSFEKMLALGVMPRQVTFTLMLKACSASGYMYEGQILHLFIMESSYESDIFVASALIDLHMKCGYLWDARATFDSMPRRGLVTWSALIAGYAWHGYCKEASWLIQEMQHDGLKPTVITWNGLIWGCAYNSLCVDAFYNFQQMLIDEIRPDEATVVGVLSACVDLPGIKYGEVAYVYTVEGGRETDSTIGSAVINMYANAKCLQDALWVFSNLSKEEIQSWNAMIEAFVEHTDFVHEAIQLFQQMRQEGVFPTQNIMASILKGCVSAKMLFRSKVVHVQALELGFNSDKLVGHSLIDVYSKCGTLKDAWNAFHRIQNRDEVTWTAIMEACAEHNDHELVLQCFQGMQTENLVPNEISFLCLLSACNHTGLAEEACHYFSTMSSVYRVVPSVTHHTCMIDLFGRTGCLLVADDLLNTSPSEPTFIGCISMLNHCKNYGNYYVGKDHFDRRYNDSH</sequence>
<feature type="repeat" description="PPR" evidence="2">
    <location>
        <begin position="479"/>
        <end position="513"/>
    </location>
</feature>
<reference evidence="4" key="1">
    <citation type="submission" date="2021-08" db="EMBL/GenBank/DDBJ databases">
        <title>WGS assembly of Ceratopteris richardii.</title>
        <authorList>
            <person name="Marchant D.B."/>
            <person name="Chen G."/>
            <person name="Jenkins J."/>
            <person name="Shu S."/>
            <person name="Leebens-Mack J."/>
            <person name="Grimwood J."/>
            <person name="Schmutz J."/>
            <person name="Soltis P."/>
            <person name="Soltis D."/>
            <person name="Chen Z.-H."/>
        </authorList>
    </citation>
    <scope>NUCLEOTIDE SEQUENCE</scope>
    <source>
        <strain evidence="4">Whitten #5841</strain>
        <tissue evidence="4">Leaf</tissue>
    </source>
</reference>
<evidence type="ECO:0008006" key="6">
    <source>
        <dbReference type="Google" id="ProtNLM"/>
    </source>
</evidence>
<dbReference type="Proteomes" id="UP000825935">
    <property type="component" value="Chromosome 19"/>
</dbReference>
<feature type="repeat" description="PPR" evidence="2">
    <location>
        <begin position="378"/>
        <end position="412"/>
    </location>
</feature>
<dbReference type="InterPro" id="IPR046960">
    <property type="entry name" value="PPR_At4g14850-like_plant"/>
</dbReference>
<name>A0A8T2SL69_CERRI</name>
<proteinExistence type="predicted"/>
<evidence type="ECO:0000256" key="1">
    <source>
        <dbReference type="ARBA" id="ARBA00022737"/>
    </source>
</evidence>
<dbReference type="InterPro" id="IPR002885">
    <property type="entry name" value="PPR_rpt"/>
</dbReference>
<dbReference type="GO" id="GO:0009451">
    <property type="term" value="P:RNA modification"/>
    <property type="evidence" value="ECO:0007669"/>
    <property type="project" value="InterPro"/>
</dbReference>
<dbReference type="NCBIfam" id="TIGR00756">
    <property type="entry name" value="PPR"/>
    <property type="match status" value="6"/>
</dbReference>
<dbReference type="GO" id="GO:0003723">
    <property type="term" value="F:RNA binding"/>
    <property type="evidence" value="ECO:0007669"/>
    <property type="project" value="InterPro"/>
</dbReference>
<organism evidence="4 5">
    <name type="scientific">Ceratopteris richardii</name>
    <name type="common">Triangle waterfern</name>
    <dbReference type="NCBI Taxonomy" id="49495"/>
    <lineage>
        <taxon>Eukaryota</taxon>
        <taxon>Viridiplantae</taxon>
        <taxon>Streptophyta</taxon>
        <taxon>Embryophyta</taxon>
        <taxon>Tracheophyta</taxon>
        <taxon>Polypodiopsida</taxon>
        <taxon>Polypodiidae</taxon>
        <taxon>Polypodiales</taxon>
        <taxon>Pteridineae</taxon>
        <taxon>Pteridaceae</taxon>
        <taxon>Parkerioideae</taxon>
        <taxon>Ceratopteris</taxon>
    </lineage>
</organism>
<feature type="chain" id="PRO_5035817895" description="Pentatricopeptide repeat-containing protein" evidence="3">
    <location>
        <begin position="24"/>
        <end position="852"/>
    </location>
</feature>
<protein>
    <recommendedName>
        <fullName evidence="6">Pentatricopeptide repeat-containing protein</fullName>
    </recommendedName>
</protein>
<gene>
    <name evidence="4" type="ORF">KP509_19G053000</name>
</gene>
<dbReference type="PANTHER" id="PTHR47926">
    <property type="entry name" value="PENTATRICOPEPTIDE REPEAT-CONTAINING PROTEIN"/>
    <property type="match status" value="1"/>
</dbReference>
<feature type="signal peptide" evidence="3">
    <location>
        <begin position="1"/>
        <end position="23"/>
    </location>
</feature>
<feature type="repeat" description="PPR" evidence="2">
    <location>
        <begin position="104"/>
        <end position="138"/>
    </location>
</feature>
<dbReference type="AlphaFoldDB" id="A0A8T2SL69"/>
<keyword evidence="1" id="KW-0677">Repeat</keyword>
<dbReference type="Gene3D" id="1.25.40.10">
    <property type="entry name" value="Tetratricopeptide repeat domain"/>
    <property type="match status" value="6"/>
</dbReference>
<evidence type="ECO:0000313" key="5">
    <source>
        <dbReference type="Proteomes" id="UP000825935"/>
    </source>
</evidence>
<evidence type="ECO:0000313" key="4">
    <source>
        <dbReference type="EMBL" id="KAH7352589.1"/>
    </source>
</evidence>
<keyword evidence="3" id="KW-0732">Signal</keyword>
<feature type="repeat" description="PPR" evidence="2">
    <location>
        <begin position="276"/>
        <end position="310"/>
    </location>
</feature>
<feature type="repeat" description="PPR" evidence="2">
    <location>
        <begin position="241"/>
        <end position="275"/>
    </location>
</feature>